<keyword evidence="2" id="KW-1185">Reference proteome</keyword>
<comment type="caution">
    <text evidence="1">The sequence shown here is derived from an EMBL/GenBank/DDBJ whole genome shotgun (WGS) entry which is preliminary data.</text>
</comment>
<sequence length="213" mass="23409">MSHPPYGAPQFQGALPYGGEHLPEVAHLPVPGERVHGIVDADLSDLIRRPPRRYRKERFGRAADAGIGCLSLVFDFGESVSDLLEDCTWGLIRTFRRLLRGRGLTRGWESQAGGFARAVRAADNDHENDDVLLVFTDRRILLAGSGTNTPGRTLADRRGARVLGELPHAHLVRVEPRHTWISSRVDLHFADGSLAALEVHPKELAALVALGPR</sequence>
<dbReference type="RefSeq" id="WP_344554526.1">
    <property type="nucleotide sequence ID" value="NZ_BAAANS010000033.1"/>
</dbReference>
<organism evidence="1 2">
    <name type="scientific">Kitasatospora saccharophila</name>
    <dbReference type="NCBI Taxonomy" id="407973"/>
    <lineage>
        <taxon>Bacteria</taxon>
        <taxon>Bacillati</taxon>
        <taxon>Actinomycetota</taxon>
        <taxon>Actinomycetes</taxon>
        <taxon>Kitasatosporales</taxon>
        <taxon>Streptomycetaceae</taxon>
        <taxon>Kitasatospora</taxon>
    </lineage>
</organism>
<gene>
    <name evidence="1" type="ORF">GCM10009759_46580</name>
</gene>
<evidence type="ECO:0000313" key="2">
    <source>
        <dbReference type="Proteomes" id="UP001500897"/>
    </source>
</evidence>
<name>A0ABN2X9S0_9ACTN</name>
<dbReference type="EMBL" id="BAAANS010000033">
    <property type="protein sequence ID" value="GAA2107454.1"/>
    <property type="molecule type" value="Genomic_DNA"/>
</dbReference>
<proteinExistence type="predicted"/>
<reference evidence="1 2" key="1">
    <citation type="journal article" date="2019" name="Int. J. Syst. Evol. Microbiol.">
        <title>The Global Catalogue of Microorganisms (GCM) 10K type strain sequencing project: providing services to taxonomists for standard genome sequencing and annotation.</title>
        <authorList>
            <consortium name="The Broad Institute Genomics Platform"/>
            <consortium name="The Broad Institute Genome Sequencing Center for Infectious Disease"/>
            <person name="Wu L."/>
            <person name="Ma J."/>
        </authorList>
    </citation>
    <scope>NUCLEOTIDE SEQUENCE [LARGE SCALE GENOMIC DNA]</scope>
    <source>
        <strain evidence="1 2">JCM 14559</strain>
    </source>
</reference>
<accession>A0ABN2X9S0</accession>
<dbReference type="Proteomes" id="UP001500897">
    <property type="component" value="Unassembled WGS sequence"/>
</dbReference>
<evidence type="ECO:0000313" key="1">
    <source>
        <dbReference type="EMBL" id="GAA2107454.1"/>
    </source>
</evidence>
<protein>
    <submittedName>
        <fullName evidence="1">Uncharacterized protein</fullName>
    </submittedName>
</protein>